<protein>
    <submittedName>
        <fullName evidence="2">Uncharacterized protein</fullName>
    </submittedName>
</protein>
<evidence type="ECO:0000313" key="3">
    <source>
        <dbReference type="Proteomes" id="UP000199013"/>
    </source>
</evidence>
<keyword evidence="1" id="KW-0812">Transmembrane</keyword>
<keyword evidence="3" id="KW-1185">Reference proteome</keyword>
<gene>
    <name evidence="2" type="ORF">FDG2_6458</name>
</gene>
<dbReference type="Proteomes" id="UP000199013">
    <property type="component" value="Unassembled WGS sequence"/>
</dbReference>
<proteinExistence type="predicted"/>
<dbReference type="AlphaFoldDB" id="A0A1C3PH14"/>
<organism evidence="2 3">
    <name type="scientific">Candidatus Protofrankia californiensis</name>
    <dbReference type="NCBI Taxonomy" id="1839754"/>
    <lineage>
        <taxon>Bacteria</taxon>
        <taxon>Bacillati</taxon>
        <taxon>Actinomycetota</taxon>
        <taxon>Actinomycetes</taxon>
        <taxon>Frankiales</taxon>
        <taxon>Frankiaceae</taxon>
        <taxon>Protofrankia</taxon>
    </lineage>
</organism>
<evidence type="ECO:0000256" key="1">
    <source>
        <dbReference type="SAM" id="Phobius"/>
    </source>
</evidence>
<dbReference type="EMBL" id="FLUV01002675">
    <property type="protein sequence ID" value="SBW29117.1"/>
    <property type="molecule type" value="Genomic_DNA"/>
</dbReference>
<keyword evidence="1" id="KW-0472">Membrane</keyword>
<accession>A0A1C3PH14</accession>
<name>A0A1C3PH14_9ACTN</name>
<reference evidence="3" key="1">
    <citation type="submission" date="2016-02" db="EMBL/GenBank/DDBJ databases">
        <authorList>
            <person name="Wibberg D."/>
        </authorList>
    </citation>
    <scope>NUCLEOTIDE SEQUENCE [LARGE SCALE GENOMIC DNA]</scope>
</reference>
<evidence type="ECO:0000313" key="2">
    <source>
        <dbReference type="EMBL" id="SBW29117.1"/>
    </source>
</evidence>
<sequence>MSPVLASSRAGNFVRALLTILVMALLFREIYLLWFFHTPAWTSRPKEIRWCGSWYQRINDRDRTLTEARAIVGGSLVQVSRLPVWKPIVAYKPSDDCPSYIFGKVGDDDFTTYLISGD</sequence>
<feature type="transmembrane region" description="Helical" evidence="1">
    <location>
        <begin position="12"/>
        <end position="36"/>
    </location>
</feature>
<keyword evidence="1" id="KW-1133">Transmembrane helix</keyword>